<feature type="compositionally biased region" description="Basic and acidic residues" evidence="8">
    <location>
        <begin position="597"/>
        <end position="616"/>
    </location>
</feature>
<evidence type="ECO:0000256" key="8">
    <source>
        <dbReference type="SAM" id="MobiDB-lite"/>
    </source>
</evidence>
<proteinExistence type="inferred from homology"/>
<protein>
    <submittedName>
        <fullName evidence="12">Major facilitator superfamily (MFS) profile domain-containing protein</fullName>
    </submittedName>
</protein>
<dbReference type="PROSITE" id="PS00217">
    <property type="entry name" value="SUGAR_TRANSPORT_2"/>
    <property type="match status" value="1"/>
</dbReference>
<feature type="transmembrane region" description="Helical" evidence="9">
    <location>
        <begin position="26"/>
        <end position="55"/>
    </location>
</feature>
<dbReference type="Proteomes" id="UP000887566">
    <property type="component" value="Unplaced"/>
</dbReference>
<dbReference type="InterPro" id="IPR003663">
    <property type="entry name" value="Sugar/inositol_transpt"/>
</dbReference>
<evidence type="ECO:0000259" key="10">
    <source>
        <dbReference type="PROSITE" id="PS50850"/>
    </source>
</evidence>
<feature type="transmembrane region" description="Helical" evidence="9">
    <location>
        <begin position="480"/>
        <end position="500"/>
    </location>
</feature>
<evidence type="ECO:0000256" key="5">
    <source>
        <dbReference type="ARBA" id="ARBA00022989"/>
    </source>
</evidence>
<accession>A0A914XKV3</accession>
<feature type="transmembrane region" description="Helical" evidence="9">
    <location>
        <begin position="548"/>
        <end position="569"/>
    </location>
</feature>
<evidence type="ECO:0000256" key="4">
    <source>
        <dbReference type="ARBA" id="ARBA00022692"/>
    </source>
</evidence>
<name>A0A914XKV3_9BILA</name>
<evidence type="ECO:0000256" key="7">
    <source>
        <dbReference type="RuleBase" id="RU003346"/>
    </source>
</evidence>
<dbReference type="PANTHER" id="PTHR48020:SF12">
    <property type="entry name" value="PROTON MYO-INOSITOL COTRANSPORTER"/>
    <property type="match status" value="1"/>
</dbReference>
<keyword evidence="11" id="KW-1185">Reference proteome</keyword>
<dbReference type="PRINTS" id="PR00171">
    <property type="entry name" value="SUGRTRNSPORT"/>
</dbReference>
<dbReference type="NCBIfam" id="TIGR00879">
    <property type="entry name" value="SP"/>
    <property type="match status" value="1"/>
</dbReference>
<feature type="transmembrane region" description="Helical" evidence="9">
    <location>
        <begin position="520"/>
        <end position="541"/>
    </location>
</feature>
<dbReference type="InterPro" id="IPR020846">
    <property type="entry name" value="MFS_dom"/>
</dbReference>
<evidence type="ECO:0000256" key="9">
    <source>
        <dbReference type="SAM" id="Phobius"/>
    </source>
</evidence>
<sequence length="629" mass="68782">MVQVAIVSSGRSSGNKPAQDPTTGGFVVLLALMAAIGGLLFGYDTGIVSSAMLYIPDDPEIGSLNNIFQELIVSITPGMAGIGSIIAGPTSDAFGRKKTIMVSSGLFTIGAVVCAAAINRYILLVGRVILGLAIGFASMIVPIYVSEVSPAHIRGRLITGFQLMITFGVVFSNIAAGGFSYIDPTRIGWRLMVGFAGVPSLIQFVGFLFLPESPRYLVNQGRDSEAKKVLDRIYNGQDDWVKYEMDEIKSSYEEERKAKLEHGGGFTLMRVLKTPHVRKALMIGSSLQMFQQLGGINTLLYYTGTIIRSTGIKDKHTTIWIACGISSFNFTTTFIPLYLIERIGRRVLLLISVGAIIISQLLMGGGFLLINKDSAALSSADYINGFSPNDSFYLAHNPSWNKTLDTCMAASNCDGCVTMEKCGYCDWSKSSNDTKISGQCLPVHIDENTLSQIGVCSNASNLDENGGNYSWADTYCKTKYTAIPIIIMVFYLIGFSSGYGPVPWVFNAEVYPLWARSTCVSFTTFINWTFNLIISLTFLTLTEAITKYGAFFLYAAITLVAFVVFFALVPETRGVPIEEVEMLFMSKAKRREMKIQLERANGRKEGSVNEKADGNESHSYASSEERSTY</sequence>
<evidence type="ECO:0000313" key="12">
    <source>
        <dbReference type="WBParaSite" id="PSAMB.scaffold858size40090.g9323.t1"/>
    </source>
</evidence>
<feature type="transmembrane region" description="Helical" evidence="9">
    <location>
        <begin position="187"/>
        <end position="210"/>
    </location>
</feature>
<feature type="transmembrane region" description="Helical" evidence="9">
    <location>
        <begin position="157"/>
        <end position="181"/>
    </location>
</feature>
<dbReference type="InterPro" id="IPR036259">
    <property type="entry name" value="MFS_trans_sf"/>
</dbReference>
<dbReference type="PANTHER" id="PTHR48020">
    <property type="entry name" value="PROTON MYO-INOSITOL COTRANSPORTER"/>
    <property type="match status" value="1"/>
</dbReference>
<feature type="transmembrane region" description="Helical" evidence="9">
    <location>
        <begin position="346"/>
        <end position="370"/>
    </location>
</feature>
<feature type="transmembrane region" description="Helical" evidence="9">
    <location>
        <begin position="99"/>
        <end position="118"/>
    </location>
</feature>
<dbReference type="InterPro" id="IPR005829">
    <property type="entry name" value="Sugar_transporter_CS"/>
</dbReference>
<dbReference type="InterPro" id="IPR050814">
    <property type="entry name" value="Myo-inositol_Transporter"/>
</dbReference>
<keyword evidence="3 7" id="KW-0813">Transport</keyword>
<evidence type="ECO:0000313" key="11">
    <source>
        <dbReference type="Proteomes" id="UP000887566"/>
    </source>
</evidence>
<evidence type="ECO:0000256" key="3">
    <source>
        <dbReference type="ARBA" id="ARBA00022448"/>
    </source>
</evidence>
<keyword evidence="6 9" id="KW-0472">Membrane</keyword>
<dbReference type="SUPFAM" id="SSF103473">
    <property type="entry name" value="MFS general substrate transporter"/>
    <property type="match status" value="1"/>
</dbReference>
<dbReference type="InterPro" id="IPR005828">
    <property type="entry name" value="MFS_sugar_transport-like"/>
</dbReference>
<dbReference type="PROSITE" id="PS50850">
    <property type="entry name" value="MFS"/>
    <property type="match status" value="1"/>
</dbReference>
<dbReference type="GO" id="GO:0005366">
    <property type="term" value="F:myo-inositol:proton symporter activity"/>
    <property type="evidence" value="ECO:0007669"/>
    <property type="project" value="TreeGrafter"/>
</dbReference>
<keyword evidence="5 9" id="KW-1133">Transmembrane helix</keyword>
<feature type="domain" description="Major facilitator superfamily (MFS) profile" evidence="10">
    <location>
        <begin position="30"/>
        <end position="573"/>
    </location>
</feature>
<feature type="transmembrane region" description="Helical" evidence="9">
    <location>
        <begin position="318"/>
        <end position="340"/>
    </location>
</feature>
<feature type="transmembrane region" description="Helical" evidence="9">
    <location>
        <begin position="124"/>
        <end position="145"/>
    </location>
</feature>
<keyword evidence="4 9" id="KW-0812">Transmembrane</keyword>
<feature type="region of interest" description="Disordered" evidence="8">
    <location>
        <begin position="597"/>
        <end position="629"/>
    </location>
</feature>
<organism evidence="11 12">
    <name type="scientific">Plectus sambesii</name>
    <dbReference type="NCBI Taxonomy" id="2011161"/>
    <lineage>
        <taxon>Eukaryota</taxon>
        <taxon>Metazoa</taxon>
        <taxon>Ecdysozoa</taxon>
        <taxon>Nematoda</taxon>
        <taxon>Chromadorea</taxon>
        <taxon>Plectida</taxon>
        <taxon>Plectina</taxon>
        <taxon>Plectoidea</taxon>
        <taxon>Plectidae</taxon>
        <taxon>Plectus</taxon>
    </lineage>
</organism>
<dbReference type="GO" id="GO:0016324">
    <property type="term" value="C:apical plasma membrane"/>
    <property type="evidence" value="ECO:0007669"/>
    <property type="project" value="TreeGrafter"/>
</dbReference>
<comment type="similarity">
    <text evidence="2 7">Belongs to the major facilitator superfamily. Sugar transporter (TC 2.A.1.1) family.</text>
</comment>
<comment type="subcellular location">
    <subcellularLocation>
        <location evidence="1">Membrane</location>
        <topology evidence="1">Multi-pass membrane protein</topology>
    </subcellularLocation>
</comment>
<reference evidence="12" key="1">
    <citation type="submission" date="2022-11" db="UniProtKB">
        <authorList>
            <consortium name="WormBaseParasite"/>
        </authorList>
    </citation>
    <scope>IDENTIFICATION</scope>
</reference>
<dbReference type="AlphaFoldDB" id="A0A914XKV3"/>
<dbReference type="Gene3D" id="1.20.1250.20">
    <property type="entry name" value="MFS general substrate transporter like domains"/>
    <property type="match status" value="2"/>
</dbReference>
<dbReference type="FunFam" id="1.20.1250.20:FF:000387">
    <property type="entry name" value="H(+) MyoInositol coTransporter"/>
    <property type="match status" value="1"/>
</dbReference>
<evidence type="ECO:0000256" key="2">
    <source>
        <dbReference type="ARBA" id="ARBA00010992"/>
    </source>
</evidence>
<dbReference type="PROSITE" id="PS00216">
    <property type="entry name" value="SUGAR_TRANSPORT_1"/>
    <property type="match status" value="1"/>
</dbReference>
<evidence type="ECO:0000256" key="6">
    <source>
        <dbReference type="ARBA" id="ARBA00023136"/>
    </source>
</evidence>
<evidence type="ECO:0000256" key="1">
    <source>
        <dbReference type="ARBA" id="ARBA00004141"/>
    </source>
</evidence>
<dbReference type="Pfam" id="PF00083">
    <property type="entry name" value="Sugar_tr"/>
    <property type="match status" value="2"/>
</dbReference>
<dbReference type="WBParaSite" id="PSAMB.scaffold858size40090.g9323.t1">
    <property type="protein sequence ID" value="PSAMB.scaffold858size40090.g9323.t1"/>
    <property type="gene ID" value="PSAMB.scaffold858size40090.g9323"/>
</dbReference>